<keyword evidence="4 8" id="KW-0479">Metal-binding</keyword>
<dbReference type="GO" id="GO:0004089">
    <property type="term" value="F:carbonate dehydratase activity"/>
    <property type="evidence" value="ECO:0007669"/>
    <property type="project" value="UniProtKB-UniRule"/>
</dbReference>
<evidence type="ECO:0000256" key="8">
    <source>
        <dbReference type="RuleBase" id="RU367011"/>
    </source>
</evidence>
<evidence type="ECO:0000256" key="9">
    <source>
        <dbReference type="SAM" id="MobiDB-lite"/>
    </source>
</evidence>
<evidence type="ECO:0000313" key="11">
    <source>
        <dbReference type="EnsemblMetazoa" id="LLOJ003252-PA"/>
    </source>
</evidence>
<feature type="compositionally biased region" description="Polar residues" evidence="9">
    <location>
        <begin position="97"/>
        <end position="107"/>
    </location>
</feature>
<feature type="chain" id="PRO_5025096671" description="Carbonic anhydrase" evidence="8">
    <location>
        <begin position="24"/>
        <end position="793"/>
    </location>
</feature>
<dbReference type="InterPro" id="IPR001148">
    <property type="entry name" value="CA_dom"/>
</dbReference>
<dbReference type="EMBL" id="AJWK01010435">
    <property type="status" value="NOT_ANNOTATED_CDS"/>
    <property type="molecule type" value="Genomic_DNA"/>
</dbReference>
<dbReference type="CDD" id="cd00326">
    <property type="entry name" value="alpha_CA"/>
    <property type="match status" value="2"/>
</dbReference>
<comment type="cofactor">
    <cofactor evidence="8">
        <name>Zn(2+)</name>
        <dbReference type="ChEBI" id="CHEBI:29105"/>
    </cofactor>
</comment>
<evidence type="ECO:0000256" key="5">
    <source>
        <dbReference type="ARBA" id="ARBA00022833"/>
    </source>
</evidence>
<evidence type="ECO:0000313" key="12">
    <source>
        <dbReference type="Proteomes" id="UP000092461"/>
    </source>
</evidence>
<dbReference type="PANTHER" id="PTHR18952:SF265">
    <property type="entry name" value="CARBONIC ANHYDRASE"/>
    <property type="match status" value="1"/>
</dbReference>
<dbReference type="SUPFAM" id="SSF51069">
    <property type="entry name" value="Carbonic anhydrase"/>
    <property type="match status" value="3"/>
</dbReference>
<dbReference type="Gene3D" id="3.10.200.10">
    <property type="entry name" value="Alpha carbonic anhydrase"/>
    <property type="match status" value="3"/>
</dbReference>
<dbReference type="EMBL" id="AJWK01010436">
    <property type="status" value="NOT_ANNOTATED_CDS"/>
    <property type="molecule type" value="Genomic_DNA"/>
</dbReference>
<dbReference type="EC" id="4.2.1.1" evidence="3 8"/>
<evidence type="ECO:0000256" key="6">
    <source>
        <dbReference type="ARBA" id="ARBA00023239"/>
    </source>
</evidence>
<evidence type="ECO:0000256" key="3">
    <source>
        <dbReference type="ARBA" id="ARBA00012925"/>
    </source>
</evidence>
<accession>A0A1B0GHY5</accession>
<dbReference type="AlphaFoldDB" id="A0A1B0GHY5"/>
<comment type="similarity">
    <text evidence="2 8">Belongs to the alpha-carbonic anhydrase family.</text>
</comment>
<dbReference type="VEuPathDB" id="VectorBase:LLONM1_008012"/>
<feature type="region of interest" description="Disordered" evidence="9">
    <location>
        <begin position="28"/>
        <end position="52"/>
    </location>
</feature>
<sequence>MRAQRTMKWIFFVVIACVASILAQDVVESPPEDTEDLERDESHGLRGGFQKPYHTWGVNHRENEKYFDYLFGKSLKAAITSPVFTTRQGPNKIPSGGKQSATLTGASAASDAPERTTKSYNPRAGEDNNYGYRPDSEYPPDNWQEKWPECGGGRQSPVNLALPSCEKDYGPPFQSIFFKKHPQTTIIRNLGHTVQYSFSYAGTPPILTGAFLDTEYLFAQLHFHFGSNDYTGSEHSINSVTYPMEMHLVFYNSIYNDTQEASNHPDGLLVLGFVYQVLESTPNQRFALYVSDVPTDGTEITIENPRGHRLFDFVGSMDFHYATYEGSLTTPPCSEAVTWIVSTRPKQISRHDLEVFRSLQGVEGPMADNNRPLQSLNGRTCVQKMKTFIYAFLVITTITGLHAEDQENDLQLLGGADEEKDYEILLERLGKTFFGFPRPVSSLPSINPSSDVHYGYEEDSQYPPQRWAQAWPTCGGVRQSPINIDLNSCKKDLALFPLKFNNFEARPISTTVTNVGHSVQYSFNFKTPPTVTRGILNLKQYIFAQLHFHFGKTDNVGSEHTINSKPAALEMHLVFYKSNYGSVEHAAQFSDGLVVVAALFNPSDDVPDKLYTEYLSQVKVPTQTITVQNAKGTRLIDFIGSLNTKFVRYEGSLTTPGCSEAVTWYISPSVKEISRGDLEAFRALIGDEGPMGGNFRPTQPLNGRKCYTITVQNAKGTRLIDFIGSLNTKFVRYEGSLTTPGCSEAVTWYVSPSVKEISRGDLEAFRALIGDEGPMGGNFRPTQPLNGRKCYVI</sequence>
<name>A0A1B0GHY5_LUTLO</name>
<feature type="compositionally biased region" description="Acidic residues" evidence="9">
    <location>
        <begin position="30"/>
        <end position="39"/>
    </location>
</feature>
<dbReference type="VEuPathDB" id="VectorBase:LLONM1_010646"/>
<feature type="domain" description="Alpha-carbonic anhydrase" evidence="10">
    <location>
        <begin position="729"/>
        <end position="793"/>
    </location>
</feature>
<protein>
    <recommendedName>
        <fullName evidence="3 8">Carbonic anhydrase</fullName>
        <ecNumber evidence="3 8">4.2.1.1</ecNumber>
    </recommendedName>
</protein>
<dbReference type="InterPro" id="IPR036398">
    <property type="entry name" value="CA_dom_sf"/>
</dbReference>
<feature type="region of interest" description="Disordered" evidence="9">
    <location>
        <begin position="85"/>
        <end position="150"/>
    </location>
</feature>
<evidence type="ECO:0000256" key="2">
    <source>
        <dbReference type="ARBA" id="ARBA00010718"/>
    </source>
</evidence>
<dbReference type="Proteomes" id="UP000092461">
    <property type="component" value="Unassembled WGS sequence"/>
</dbReference>
<feature type="domain" description="Alpha-carbonic anhydrase" evidence="10">
    <location>
        <begin position="452"/>
        <end position="710"/>
    </location>
</feature>
<dbReference type="VEuPathDB" id="VectorBase:LLOJ003252"/>
<evidence type="ECO:0000259" key="10">
    <source>
        <dbReference type="PROSITE" id="PS51144"/>
    </source>
</evidence>
<dbReference type="InterPro" id="IPR018338">
    <property type="entry name" value="Carbonic_anhydrase_a-class_CS"/>
</dbReference>
<evidence type="ECO:0000256" key="7">
    <source>
        <dbReference type="ARBA" id="ARBA00048348"/>
    </source>
</evidence>
<evidence type="ECO:0000256" key="1">
    <source>
        <dbReference type="ARBA" id="ARBA00002904"/>
    </source>
</evidence>
<proteinExistence type="inferred from homology"/>
<dbReference type="PROSITE" id="PS00162">
    <property type="entry name" value="ALPHA_CA_1"/>
    <property type="match status" value="1"/>
</dbReference>
<dbReference type="PANTHER" id="PTHR18952">
    <property type="entry name" value="CARBONIC ANHYDRASE"/>
    <property type="match status" value="1"/>
</dbReference>
<feature type="signal peptide" evidence="8">
    <location>
        <begin position="1"/>
        <end position="23"/>
    </location>
</feature>
<reference evidence="11" key="1">
    <citation type="submission" date="2020-05" db="UniProtKB">
        <authorList>
            <consortium name="EnsemblMetazoa"/>
        </authorList>
    </citation>
    <scope>IDENTIFICATION</scope>
    <source>
        <strain evidence="11">Jacobina</strain>
    </source>
</reference>
<dbReference type="VEuPathDB" id="VectorBase:LLONM1_010987"/>
<feature type="domain" description="Alpha-carbonic anhydrase" evidence="10">
    <location>
        <begin position="128"/>
        <end position="385"/>
    </location>
</feature>
<dbReference type="PROSITE" id="PS51144">
    <property type="entry name" value="ALPHA_CA_2"/>
    <property type="match status" value="3"/>
</dbReference>
<keyword evidence="8" id="KW-0732">Signal</keyword>
<keyword evidence="6 8" id="KW-0456">Lyase</keyword>
<dbReference type="Pfam" id="PF00194">
    <property type="entry name" value="Carb_anhydrase"/>
    <property type="match status" value="3"/>
</dbReference>
<dbReference type="GO" id="GO:0008270">
    <property type="term" value="F:zinc ion binding"/>
    <property type="evidence" value="ECO:0007669"/>
    <property type="project" value="UniProtKB-UniRule"/>
</dbReference>
<dbReference type="SMART" id="SM01057">
    <property type="entry name" value="Carb_anhydrase"/>
    <property type="match status" value="2"/>
</dbReference>
<dbReference type="GO" id="GO:0005886">
    <property type="term" value="C:plasma membrane"/>
    <property type="evidence" value="ECO:0007669"/>
    <property type="project" value="TreeGrafter"/>
</dbReference>
<keyword evidence="12" id="KW-1185">Reference proteome</keyword>
<dbReference type="InterPro" id="IPR023561">
    <property type="entry name" value="Carbonic_anhydrase_a-class"/>
</dbReference>
<comment type="catalytic activity">
    <reaction evidence="7 8">
        <text>hydrogencarbonate + H(+) = CO2 + H2O</text>
        <dbReference type="Rhea" id="RHEA:10748"/>
        <dbReference type="ChEBI" id="CHEBI:15377"/>
        <dbReference type="ChEBI" id="CHEBI:15378"/>
        <dbReference type="ChEBI" id="CHEBI:16526"/>
        <dbReference type="ChEBI" id="CHEBI:17544"/>
        <dbReference type="EC" id="4.2.1.1"/>
    </reaction>
</comment>
<keyword evidence="5 8" id="KW-0862">Zinc</keyword>
<evidence type="ECO:0000256" key="4">
    <source>
        <dbReference type="ARBA" id="ARBA00022723"/>
    </source>
</evidence>
<comment type="function">
    <text evidence="1 8">Reversible hydration of carbon dioxide.</text>
</comment>
<organism evidence="11 12">
    <name type="scientific">Lutzomyia longipalpis</name>
    <name type="common">Sand fly</name>
    <dbReference type="NCBI Taxonomy" id="7200"/>
    <lineage>
        <taxon>Eukaryota</taxon>
        <taxon>Metazoa</taxon>
        <taxon>Ecdysozoa</taxon>
        <taxon>Arthropoda</taxon>
        <taxon>Hexapoda</taxon>
        <taxon>Insecta</taxon>
        <taxon>Pterygota</taxon>
        <taxon>Neoptera</taxon>
        <taxon>Endopterygota</taxon>
        <taxon>Diptera</taxon>
        <taxon>Nematocera</taxon>
        <taxon>Psychodoidea</taxon>
        <taxon>Psychodidae</taxon>
        <taxon>Lutzomyia</taxon>
        <taxon>Lutzomyia</taxon>
    </lineage>
</organism>
<dbReference type="EnsemblMetazoa" id="LLOJ003252-RA">
    <property type="protein sequence ID" value="LLOJ003252-PA"/>
    <property type="gene ID" value="LLOJ003252"/>
</dbReference>